<accession>A0AA37DFV7</accession>
<dbReference type="PANTHER" id="PTHR12598">
    <property type="entry name" value="COPPER HOMEOSTASIS PROTEIN CUTC"/>
    <property type="match status" value="1"/>
</dbReference>
<dbReference type="Proteomes" id="UP000018466">
    <property type="component" value="Unassembled WGS sequence"/>
</dbReference>
<feature type="domain" description="Transglutaminase-like" evidence="3">
    <location>
        <begin position="423"/>
        <end position="482"/>
    </location>
</feature>
<dbReference type="InterPro" id="IPR038765">
    <property type="entry name" value="Papain-like_cys_pep_sf"/>
</dbReference>
<dbReference type="InterPro" id="IPR036822">
    <property type="entry name" value="CutC-like_dom_sf"/>
</dbReference>
<reference evidence="4 5" key="1">
    <citation type="submission" date="2011-10" db="EMBL/GenBank/DDBJ databases">
        <title>The Genome Sequence of Lachnospiraceae bacterium ACC2.</title>
        <authorList>
            <consortium name="The Broad Institute Genome Sequencing Platform"/>
            <person name="Earl A."/>
            <person name="Ward D."/>
            <person name="Feldgarden M."/>
            <person name="Gevers D."/>
            <person name="Sizova M."/>
            <person name="Hazen A."/>
            <person name="Epstein S."/>
            <person name="Young S.K."/>
            <person name="Zeng Q."/>
            <person name="Gargeya S."/>
            <person name="Fitzgerald M."/>
            <person name="Haas B."/>
            <person name="Abouelleil A."/>
            <person name="Alvarado L."/>
            <person name="Arachchi H.M."/>
            <person name="Berlin A."/>
            <person name="Brown A."/>
            <person name="Chapman S.B."/>
            <person name="Chen Z."/>
            <person name="Dunbar C."/>
            <person name="Freedman E."/>
            <person name="Gearin G."/>
            <person name="Goldberg J."/>
            <person name="Griggs A."/>
            <person name="Gujja S."/>
            <person name="Heiman D."/>
            <person name="Howarth C."/>
            <person name="Larson L."/>
            <person name="Lui A."/>
            <person name="MacDonald P.J.P."/>
            <person name="Montmayeur A."/>
            <person name="Murphy C."/>
            <person name="Neiman D."/>
            <person name="Pearson M."/>
            <person name="Priest M."/>
            <person name="Roberts A."/>
            <person name="Saif S."/>
            <person name="Shea T."/>
            <person name="Shenoy N."/>
            <person name="Sisk P."/>
            <person name="Stolte C."/>
            <person name="Sykes S."/>
            <person name="Wortman J."/>
            <person name="Nusbaum C."/>
            <person name="Birren B."/>
        </authorList>
    </citation>
    <scope>NUCLEOTIDE SEQUENCE [LARGE SCALE GENOMIC DNA]</scope>
    <source>
        <strain evidence="4 5">ACC2</strain>
    </source>
</reference>
<gene>
    <name evidence="2" type="primary">cutC</name>
    <name evidence="4" type="ORF">HMPREF9623_01578</name>
</gene>
<dbReference type="HAMAP" id="MF_00795">
    <property type="entry name" value="CutC"/>
    <property type="match status" value="1"/>
</dbReference>
<keyword evidence="5" id="KW-1185">Reference proteome</keyword>
<dbReference type="SMART" id="SM00460">
    <property type="entry name" value="TGc"/>
    <property type="match status" value="1"/>
</dbReference>
<dbReference type="FunFam" id="3.20.20.380:FF:000001">
    <property type="entry name" value="Copper homeostasis protein CutC"/>
    <property type="match status" value="1"/>
</dbReference>
<dbReference type="Gene3D" id="3.20.20.380">
    <property type="entry name" value="Copper homeostasis (CutC) domain"/>
    <property type="match status" value="1"/>
</dbReference>
<evidence type="ECO:0000259" key="3">
    <source>
        <dbReference type="SMART" id="SM00460"/>
    </source>
</evidence>
<dbReference type="Gene3D" id="3.10.620.30">
    <property type="match status" value="1"/>
</dbReference>
<sequence length="1050" mass="116276">MQENGKKAFELEVCIDSVESGIAAERGGADRIELCGSLEIGGITPGLGFFEQVRRQVTLPLFVMLRPRFGDFCYSEEECLALQAEAERFAAAGADGFVLGILKPDGSLDRERIAALMEYCGGKPVTLHRCFDLCKDPFDALRTAEELGIARILTSGQANTAVEGREQLATLQREAKTVRLMAGAGVSAENIPALYRATGILSYHMSGKETVDSPMVYRREGVSMGLPGFSEYSRSVTSAAKVARAREVLDKIERESCPSDWRPSHETETEIQAAFLARMRTSAALRRGYRESLAMAGPMTAGERAALRYLYAVLPETDLCGYDFSPETLLSFLRPALALYRERAEVRALPESYFLQYVLLPRVNNEELRPVREKLAACIAAHLRENGEEALTGTALARAVNYACAAEGSYVSSDGRTISAAGFLESGQGRCGEESVFYVNALRAVGIPARQVYAPWWAHCEDNHAWVEYWVDGTWHFAGACEPGELDDTGWFVAAAGRAMLVHSRFYPLLPGGKAALDAAALRNEEYIGEYNGLLYLNQLSRYADAVKLRIQTDTAERVTLYLLNSAGLRMIATFVPEPGREKELSLGQGSVYLRFQGKQGTRATMPDLRSGSQRIAESECETEAAEQAFRFFAPNGVRTAPRQTAEEQALGREKYARCNEKLQAKRAARRDRTAAFLRRAVTPEERMYRRAFLASLSEKDMIDVREELLEPEYQAAMRHRKRVPVAAFLEGILPERFGLEPLAAFRGESTAAALGAARRSLAKGSRSEAEMLTALRTLRGSGIAVKRREEDGAPLYFEDGAFHPFCAEDVARNVLLLRKGDAELRYEQHWTLYGNGKELDLEKRAWEENCLTLQLPDGDYELFTEKRLPNGNAYGKRVAFTLAGGAEKELTLSFPEVRAEELLGDIRLPAIGGIENESPFAMEFLLAPGEEPSEHIANEILAERDALRALCAEKKLSLRFFLKEEAAAERGSCKALKQIFPEAFYRLADFDAYGETLARKLFLEPGQLPLSILRRGRESAVFSAAGYRVGLIDLMLELRLVGEKGASSL</sequence>
<dbReference type="SUPFAM" id="SSF54001">
    <property type="entry name" value="Cysteine proteinases"/>
    <property type="match status" value="1"/>
</dbReference>
<proteinExistence type="inferred from homology"/>
<dbReference type="GO" id="GO:0005737">
    <property type="term" value="C:cytoplasm"/>
    <property type="evidence" value="ECO:0007669"/>
    <property type="project" value="UniProtKB-SubCell"/>
</dbReference>
<dbReference type="RefSeq" id="WP_009533410.1">
    <property type="nucleotide sequence ID" value="NZ_JH590863.1"/>
</dbReference>
<dbReference type="InterPro" id="IPR005627">
    <property type="entry name" value="CutC-like"/>
</dbReference>
<dbReference type="GO" id="GO:0005507">
    <property type="term" value="F:copper ion binding"/>
    <property type="evidence" value="ECO:0007669"/>
    <property type="project" value="TreeGrafter"/>
</dbReference>
<dbReference type="GeneID" id="86941901"/>
<dbReference type="Pfam" id="PF03932">
    <property type="entry name" value="CutC"/>
    <property type="match status" value="1"/>
</dbReference>
<dbReference type="EMBL" id="AGEL01000013">
    <property type="protein sequence ID" value="EHO16032.1"/>
    <property type="molecule type" value="Genomic_DNA"/>
</dbReference>
<evidence type="ECO:0000256" key="2">
    <source>
        <dbReference type="HAMAP-Rule" id="MF_00795"/>
    </source>
</evidence>
<dbReference type="Pfam" id="PF01841">
    <property type="entry name" value="Transglut_core"/>
    <property type="match status" value="1"/>
</dbReference>
<comment type="caution">
    <text evidence="2">Once thought to be involved in copper homeostasis, experiments in E.coli have shown this is not the case.</text>
</comment>
<dbReference type="PANTHER" id="PTHR12598:SF0">
    <property type="entry name" value="COPPER HOMEOSTASIS PROTEIN CUTC HOMOLOG"/>
    <property type="match status" value="1"/>
</dbReference>
<protein>
    <recommendedName>
        <fullName evidence="2">PF03932 family protein CutC</fullName>
    </recommendedName>
</protein>
<keyword evidence="2" id="KW-0963">Cytoplasm</keyword>
<comment type="caution">
    <text evidence="4">The sequence shown here is derived from an EMBL/GenBank/DDBJ whole genome shotgun (WGS) entry which is preliminary data.</text>
</comment>
<evidence type="ECO:0000313" key="5">
    <source>
        <dbReference type="Proteomes" id="UP000018466"/>
    </source>
</evidence>
<evidence type="ECO:0000313" key="4">
    <source>
        <dbReference type="EMBL" id="EHO16032.1"/>
    </source>
</evidence>
<dbReference type="InterPro" id="IPR002931">
    <property type="entry name" value="Transglutaminase-like"/>
</dbReference>
<evidence type="ECO:0000256" key="1">
    <source>
        <dbReference type="ARBA" id="ARBA00007768"/>
    </source>
</evidence>
<dbReference type="AlphaFoldDB" id="A0AA37DFV7"/>
<comment type="similarity">
    <text evidence="1 2">Belongs to the CutC family.</text>
</comment>
<comment type="subcellular location">
    <subcellularLocation>
        <location evidence="2">Cytoplasm</location>
    </subcellularLocation>
</comment>
<name>A0AA37DFV7_9FIRM</name>
<dbReference type="SUPFAM" id="SSF110395">
    <property type="entry name" value="CutC-like"/>
    <property type="match status" value="1"/>
</dbReference>
<organism evidence="4 5">
    <name type="scientific">Stomatobaculum longum</name>
    <dbReference type="NCBI Taxonomy" id="796942"/>
    <lineage>
        <taxon>Bacteria</taxon>
        <taxon>Bacillati</taxon>
        <taxon>Bacillota</taxon>
        <taxon>Clostridia</taxon>
        <taxon>Lachnospirales</taxon>
        <taxon>Lachnospiraceae</taxon>
        <taxon>Stomatobaculum</taxon>
    </lineage>
</organism>